<comment type="similarity">
    <text evidence="1">Belongs to the methyltransferase superfamily. L-isoaspartyl/D-aspartyl protein methyltransferase family.</text>
</comment>
<comment type="caution">
    <text evidence="4">The sequence shown here is derived from an EMBL/GenBank/DDBJ whole genome shotgun (WGS) entry which is preliminary data.</text>
</comment>
<organism evidence="4 5">
    <name type="scientific">Palleronia sediminis</name>
    <dbReference type="NCBI Taxonomy" id="2547833"/>
    <lineage>
        <taxon>Bacteria</taxon>
        <taxon>Pseudomonadati</taxon>
        <taxon>Pseudomonadota</taxon>
        <taxon>Alphaproteobacteria</taxon>
        <taxon>Rhodobacterales</taxon>
        <taxon>Roseobacteraceae</taxon>
        <taxon>Palleronia</taxon>
    </lineage>
</organism>
<dbReference type="GO" id="GO:0032259">
    <property type="term" value="P:methylation"/>
    <property type="evidence" value="ECO:0007669"/>
    <property type="project" value="UniProtKB-KW"/>
</dbReference>
<dbReference type="GO" id="GO:0005737">
    <property type="term" value="C:cytoplasm"/>
    <property type="evidence" value="ECO:0007669"/>
    <property type="project" value="TreeGrafter"/>
</dbReference>
<gene>
    <name evidence="4" type="ORF">E2L08_02260</name>
</gene>
<dbReference type="PANTHER" id="PTHR11579:SF18">
    <property type="entry name" value="PROTEIN-L-ISOASPARTATE O-METHYLTRANSFERASE"/>
    <property type="match status" value="1"/>
</dbReference>
<accession>A0A4R6ARE3</accession>
<dbReference type="RefSeq" id="WP_133395412.1">
    <property type="nucleotide sequence ID" value="NZ_SNAA01000001.1"/>
</dbReference>
<dbReference type="SUPFAM" id="SSF53335">
    <property type="entry name" value="S-adenosyl-L-methionine-dependent methyltransferases"/>
    <property type="match status" value="1"/>
</dbReference>
<evidence type="ECO:0000256" key="2">
    <source>
        <dbReference type="ARBA" id="ARBA00013346"/>
    </source>
</evidence>
<evidence type="ECO:0000256" key="1">
    <source>
        <dbReference type="ARBA" id="ARBA00005369"/>
    </source>
</evidence>
<dbReference type="Proteomes" id="UP000295701">
    <property type="component" value="Unassembled WGS sequence"/>
</dbReference>
<dbReference type="EMBL" id="SNAA01000001">
    <property type="protein sequence ID" value="TDL84313.1"/>
    <property type="molecule type" value="Genomic_DNA"/>
</dbReference>
<dbReference type="Gene3D" id="3.40.50.150">
    <property type="entry name" value="Vaccinia Virus protein VP39"/>
    <property type="match status" value="1"/>
</dbReference>
<evidence type="ECO:0000313" key="5">
    <source>
        <dbReference type="Proteomes" id="UP000295701"/>
    </source>
</evidence>
<sequence length="217" mass="23199">MSDFAEARRVMVDTQVRPSDITLFPIIEAMLSIPREEFVPSAMRSTAYLGEHIPIGPDRVILDPRTLAKLLETADIQPTHLVLDLGAGHGYSTAVIAHLAEAVVAVEPDEALAREAESALAEAGIDNAAVECAELVDGAPAHAPYDVIVVQGGVQVVPDAIIAQLREGGRIVCLFIEGHLGTCRLGIKVDGRMNWRYAFNGDAPVLPGFAKVPEFSL</sequence>
<keyword evidence="4" id="KW-0808">Transferase</keyword>
<proteinExistence type="inferred from homology"/>
<dbReference type="AlphaFoldDB" id="A0A4R6ARE3"/>
<evidence type="ECO:0000313" key="4">
    <source>
        <dbReference type="EMBL" id="TDL84313.1"/>
    </source>
</evidence>
<dbReference type="PANTHER" id="PTHR11579">
    <property type="entry name" value="PROTEIN-L-ISOASPARTATE O-METHYLTRANSFERASE"/>
    <property type="match status" value="1"/>
</dbReference>
<dbReference type="InterPro" id="IPR000682">
    <property type="entry name" value="PCMT"/>
</dbReference>
<dbReference type="OrthoDB" id="9798496at2"/>
<reference evidence="4 5" key="1">
    <citation type="submission" date="2019-03" db="EMBL/GenBank/DDBJ databases">
        <title>Primorskyibacter sp. SS33 isolated from sediments.</title>
        <authorList>
            <person name="Xunke S."/>
        </authorList>
    </citation>
    <scope>NUCLEOTIDE SEQUENCE [LARGE SCALE GENOMIC DNA]</scope>
    <source>
        <strain evidence="4 5">SS33</strain>
    </source>
</reference>
<keyword evidence="4" id="KW-0489">Methyltransferase</keyword>
<dbReference type="Pfam" id="PF01135">
    <property type="entry name" value="PCMT"/>
    <property type="match status" value="1"/>
</dbReference>
<name>A0A4R6ARE3_9RHOB</name>
<protein>
    <recommendedName>
        <fullName evidence="2">Protein-L-isoaspartate O-methyltransferase</fullName>
    </recommendedName>
    <alternativeName>
        <fullName evidence="3">Protein L-isoaspartyl methyltransferase</fullName>
    </alternativeName>
</protein>
<dbReference type="CDD" id="cd02440">
    <property type="entry name" value="AdoMet_MTases"/>
    <property type="match status" value="1"/>
</dbReference>
<dbReference type="InterPro" id="IPR029063">
    <property type="entry name" value="SAM-dependent_MTases_sf"/>
</dbReference>
<evidence type="ECO:0000256" key="3">
    <source>
        <dbReference type="ARBA" id="ARBA00030757"/>
    </source>
</evidence>
<keyword evidence="5" id="KW-1185">Reference proteome</keyword>
<dbReference type="GO" id="GO:0004719">
    <property type="term" value="F:protein-L-isoaspartate (D-aspartate) O-methyltransferase activity"/>
    <property type="evidence" value="ECO:0007669"/>
    <property type="project" value="InterPro"/>
</dbReference>